<gene>
    <name evidence="1" type="ORF">E7215_00760</name>
</gene>
<organism evidence="1 2">
    <name type="scientific">Clostridium sulfidigenes</name>
    <dbReference type="NCBI Taxonomy" id="318464"/>
    <lineage>
        <taxon>Bacteria</taxon>
        <taxon>Bacillati</taxon>
        <taxon>Bacillota</taxon>
        <taxon>Clostridia</taxon>
        <taxon>Eubacteriales</taxon>
        <taxon>Clostridiaceae</taxon>
        <taxon>Clostridium</taxon>
    </lineage>
</organism>
<accession>A0A927ZHL2</accession>
<proteinExistence type="predicted"/>
<evidence type="ECO:0000313" key="1">
    <source>
        <dbReference type="EMBL" id="MBE6058692.1"/>
    </source>
</evidence>
<sequence length="117" mass="14017">MVDRTYLETEKLTIYENRKVKKLNKSNRINDDLNNNKNKNFKEQLNKFKKQPTKDNIKKVDKDNEPEGDIIVAESLIDLMNENRIITEVVREKLLNNPEIREYIDREEEILNTIINK</sequence>
<reference evidence="1" key="1">
    <citation type="submission" date="2019-04" db="EMBL/GenBank/DDBJ databases">
        <title>Evolution of Biomass-Degrading Anaerobic Consortia Revealed by Metagenomics.</title>
        <authorList>
            <person name="Peng X."/>
        </authorList>
    </citation>
    <scope>NUCLEOTIDE SEQUENCE</scope>
    <source>
        <strain evidence="1">SIG254</strain>
    </source>
</reference>
<name>A0A927ZHL2_9CLOT</name>
<dbReference type="AlphaFoldDB" id="A0A927ZHL2"/>
<protein>
    <submittedName>
        <fullName evidence="1">Uncharacterized protein</fullName>
    </submittedName>
</protein>
<comment type="caution">
    <text evidence="1">The sequence shown here is derived from an EMBL/GenBank/DDBJ whole genome shotgun (WGS) entry which is preliminary data.</text>
</comment>
<dbReference type="EMBL" id="SVCM01000009">
    <property type="protein sequence ID" value="MBE6058692.1"/>
    <property type="molecule type" value="Genomic_DNA"/>
</dbReference>
<dbReference type="Proteomes" id="UP000768462">
    <property type="component" value="Unassembled WGS sequence"/>
</dbReference>
<evidence type="ECO:0000313" key="2">
    <source>
        <dbReference type="Proteomes" id="UP000768462"/>
    </source>
</evidence>